<evidence type="ECO:0000256" key="1">
    <source>
        <dbReference type="SAM" id="MobiDB-lite"/>
    </source>
</evidence>
<dbReference type="EMBL" id="CP045897">
    <property type="protein sequence ID" value="QQP51187.1"/>
    <property type="molecule type" value="Genomic_DNA"/>
</dbReference>
<feature type="compositionally biased region" description="Basic and acidic residues" evidence="1">
    <location>
        <begin position="8"/>
        <end position="30"/>
    </location>
</feature>
<evidence type="ECO:0000313" key="3">
    <source>
        <dbReference type="Proteomes" id="UP000595437"/>
    </source>
</evidence>
<feature type="non-terminal residue" evidence="2">
    <location>
        <position position="63"/>
    </location>
</feature>
<proteinExistence type="predicted"/>
<feature type="non-terminal residue" evidence="2">
    <location>
        <position position="1"/>
    </location>
</feature>
<organism evidence="2 3">
    <name type="scientific">Caligus rogercresseyi</name>
    <name type="common">Sea louse</name>
    <dbReference type="NCBI Taxonomy" id="217165"/>
    <lineage>
        <taxon>Eukaryota</taxon>
        <taxon>Metazoa</taxon>
        <taxon>Ecdysozoa</taxon>
        <taxon>Arthropoda</taxon>
        <taxon>Crustacea</taxon>
        <taxon>Multicrustacea</taxon>
        <taxon>Hexanauplia</taxon>
        <taxon>Copepoda</taxon>
        <taxon>Siphonostomatoida</taxon>
        <taxon>Caligidae</taxon>
        <taxon>Caligus</taxon>
    </lineage>
</organism>
<keyword evidence="3" id="KW-1185">Reference proteome</keyword>
<sequence length="63" mass="7809">PFMRKNARNWEKPRRFRSEKSPERETKFELQRVEETTPIPGTRINIKWSFEPDHEDNVLRIRQ</sequence>
<gene>
    <name evidence="2" type="ORF">FKW44_012451</name>
</gene>
<accession>A0A7T8HJR3</accession>
<feature type="region of interest" description="Disordered" evidence="1">
    <location>
        <begin position="1"/>
        <end position="30"/>
    </location>
</feature>
<protein>
    <submittedName>
        <fullName evidence="2">Uncharacterized protein</fullName>
    </submittedName>
</protein>
<name>A0A7T8HJR3_CALRO</name>
<evidence type="ECO:0000313" key="2">
    <source>
        <dbReference type="EMBL" id="QQP51187.1"/>
    </source>
</evidence>
<dbReference type="Proteomes" id="UP000595437">
    <property type="component" value="Chromosome 8"/>
</dbReference>
<reference evidence="3" key="1">
    <citation type="submission" date="2021-01" db="EMBL/GenBank/DDBJ databases">
        <title>Caligus Genome Assembly.</title>
        <authorList>
            <person name="Gallardo-Escarate C."/>
        </authorList>
    </citation>
    <scope>NUCLEOTIDE SEQUENCE [LARGE SCALE GENOMIC DNA]</scope>
</reference>
<dbReference type="AlphaFoldDB" id="A0A7T8HJR3"/>